<feature type="domain" description="Large polyvalent protein associated" evidence="5">
    <location>
        <begin position="3408"/>
        <end position="3608"/>
    </location>
</feature>
<feature type="domain" description="Inorganic pyrophosphatase" evidence="4">
    <location>
        <begin position="1668"/>
        <end position="1801"/>
    </location>
</feature>
<protein>
    <submittedName>
        <fullName evidence="6">Uncharacterized protein</fullName>
    </submittedName>
</protein>
<feature type="region of interest" description="Disordered" evidence="1">
    <location>
        <begin position="921"/>
        <end position="945"/>
    </location>
</feature>
<evidence type="ECO:0000313" key="6">
    <source>
        <dbReference type="EMBL" id="MBU3813567.1"/>
    </source>
</evidence>
<dbReference type="Pfam" id="PF18857">
    <property type="entry name" value="LPD38"/>
    <property type="match status" value="1"/>
</dbReference>
<dbReference type="InterPro" id="IPR041595">
    <property type="entry name" value="Inorganic_Pase"/>
</dbReference>
<feature type="region of interest" description="Disordered" evidence="1">
    <location>
        <begin position="1297"/>
        <end position="1426"/>
    </location>
</feature>
<reference evidence="6" key="1">
    <citation type="journal article" date="2021" name="PeerJ">
        <title>Extensive microbial diversity within the chicken gut microbiome revealed by metagenomics and culture.</title>
        <authorList>
            <person name="Gilroy R."/>
            <person name="Ravi A."/>
            <person name="Getino M."/>
            <person name="Pursley I."/>
            <person name="Horton D.L."/>
            <person name="Alikhan N.F."/>
            <person name="Baker D."/>
            <person name="Gharbi K."/>
            <person name="Hall N."/>
            <person name="Watson M."/>
            <person name="Adriaenssens E.M."/>
            <person name="Foster-Nyarko E."/>
            <person name="Jarju S."/>
            <person name="Secka A."/>
            <person name="Antonio M."/>
            <person name="Oren A."/>
            <person name="Chaudhuri R.R."/>
            <person name="La Ragione R."/>
            <person name="Hildebrand F."/>
            <person name="Pallen M.J."/>
        </authorList>
    </citation>
    <scope>NUCLEOTIDE SEQUENCE</scope>
    <source>
        <strain evidence="6">B3-3758</strain>
    </source>
</reference>
<dbReference type="InterPro" id="IPR040561">
    <property type="entry name" value="LPD38"/>
</dbReference>
<accession>A0A9E2KFJ6</accession>
<evidence type="ECO:0000259" key="2">
    <source>
        <dbReference type="Pfam" id="PF18798"/>
    </source>
</evidence>
<dbReference type="Pfam" id="PF18798">
    <property type="entry name" value="LPD3"/>
    <property type="match status" value="1"/>
</dbReference>
<dbReference type="Pfam" id="PF18762">
    <property type="entry name" value="Kinase-PolyVal"/>
    <property type="match status" value="1"/>
</dbReference>
<feature type="compositionally biased region" description="Polar residues" evidence="1">
    <location>
        <begin position="973"/>
        <end position="1008"/>
    </location>
</feature>
<comment type="caution">
    <text evidence="6">The sequence shown here is derived from an EMBL/GenBank/DDBJ whole genome shotgun (WGS) entry which is preliminary data.</text>
</comment>
<name>A0A9E2KFJ6_9BACE</name>
<dbReference type="InterPro" id="IPR040824">
    <property type="entry name" value="LPD3"/>
</dbReference>
<feature type="compositionally biased region" description="Polar residues" evidence="1">
    <location>
        <begin position="1396"/>
        <end position="1405"/>
    </location>
</feature>
<evidence type="ECO:0000256" key="1">
    <source>
        <dbReference type="SAM" id="MobiDB-lite"/>
    </source>
</evidence>
<dbReference type="Pfam" id="PF18823">
    <property type="entry name" value="InPase"/>
    <property type="match status" value="1"/>
</dbReference>
<feature type="domain" description="Phage MuF C-terminal" evidence="3">
    <location>
        <begin position="2048"/>
        <end position="2141"/>
    </location>
</feature>
<feature type="domain" description="Large polyvalent protein-associated" evidence="2">
    <location>
        <begin position="2470"/>
        <end position="2582"/>
    </location>
</feature>
<dbReference type="InterPro" id="IPR041055">
    <property type="entry name" value="Kinase-PolyVal"/>
</dbReference>
<dbReference type="Proteomes" id="UP000824236">
    <property type="component" value="Unassembled WGS sequence"/>
</dbReference>
<sequence>MQDNNNRQQETRKWLYESLSGNGYDLGSYEDFDKHADEKETREWLYNAGKESGLELGSYADFDKGMGYVSSSPTSVAQQVIDEYDRANQSSMNTGSVLNDNSAGSPKIPGYDAVGRLYELMERNKPSLNELVKKNSQDKPESVNDRDTFQTPIYENALRVANRMRKEQAMRSEDYGYRPSIAEPIERKKNTFEQEEERRIDELYHPKKVENESDVLENYRNRFVLSIRGGKLDSELAEKRGEVEAKYLQAFTQSPEYQDLLRLGASAEEINEKFYQQYGDAINGELRPYENAIFQEMANRYRGRIQEEFTQLQKQRSTDQLKALAGEVDELSKQAHKNLQRRAPSSGNAMNALMGSRNYTQSSEEERRQVGMLNAAKRLIEQSQEIVAEAGKQGGTNFVAGLGRGLRDNMDWENFTFGLADMADALYLNNALEKYEAGNTLSEAEQKLLEASAVNMAIQGFYSSDLGRGYNAGRVTAESLPFMLEFIANPISGSSNAIAKSLLKFGLRRFGRAGSFAARVAGSTGAALGMTGTTGVPRVVSGTMERLNQNYDYYLDENGDLQVQKTGNVGTLEAMGKSIASTALENQSEMVLNAFRVFRPYLRQLEKALPGGVNSFMQMVKESRPGQLYREVKSNPTLRELVQRTQFQGFPQEYLEEVYSNFSNIPLGDMTLEEATDFDNNLDIILGLTPTFLAFGMIGVGSMATERYQNRKHMERIFGKMTDEQRKKFEELQRMSKINGNEDIKNFIKITMADPELTQEQKRDEIDYAFAIAKQNAMDEIQEAETQDRIDTETEDIAGHSDPSTNTYTEAERIYMNDVGEWVKETGYIVGWQDPEKERFPYWIPEGVEFTPENTRLLRPGEWDATTVKSMPTQEVIDETAQAIREDAAAQAQRESTYSPDIVPPSIGTTFTDGAAQYKIAQQNPDNPNGGWLATRTTVDEKGKPKEEVVEITDEQYYNAMQAQIDAEEAASRQEQQPVSSTNQAQSNGQSGSETAPSSLQGETSPGASETVIPTDEKGNLLYHRAPVDRTVSSINSEGLEPDEVDAFVQANKAASAKLLRNIEGKAPKMGTNIAQYKKAKQEWQARVDDAQAQVDYWNQVADAIQSQRTQVGDATAEDILSMGEPMDGHELAAQMLATGKLPLLQADFKRETGYKGNEARALFGLFASEANGGMTIERAGEQLMLADQEAGTNFFDQSDPNAGRNAILDVLSEVRTRGDLTNYIRRNREAMAERERQAEYDAYADWCDREMHMTTPEEYEVYQEYVSENNPYEVVAVEELDRIFAEAEEEIQTYLNQQDNGQQGTSENGSSPDSGPSERDEPAGAAGSRKAGVSVLPEAQPVLPGQVQGRTEGAASQPGPADDGVRAEEGTVSEGTSGGEGIENQINDENNEINVVSSQSNQNDTENEQGEVAGISGESSSLDGENEAATILRRAGDRTAASDGRGSWTKESLLGDVVRRSKESQTWIEDIQSIAGKHLLRGGENDVYLSYDGKSVIKVNDFSYLPDNSTNFDSFMNRVDAHNELFPNDAITILGFTRNSEGRISVVLSQPYIGNAREATQEEIDNFLEGMDFYTDMSGNWTDGTFDIADTKPNNVLVDADGNLHFIDVLPYDSRKPGKMLVIPPTRNAFVAPERQEGENLLDYAERVVKTKEIDDARKEVEANPTDAQKEAGNYRKGHITLDGYDITIENPKGSTRSGVDANGQSWSVTMNNDYGYIRGTEGVDGDHIDVFLSDDPTTGEVYVIDQVNADGAFDEHKVMYGFKSALAAKRAYLANYSPGWQGLGTITEVSKEEFKKWVESSHRKTKPFAEYKSVKVDGEQNDTIKTHQPNALPGRLMKAYESGNTALIASVEQEMREFVNSATDMRSVYSTYLRSKDLERAMEKGSPSNKTQHFIAETCKDVLKKAGLPTKAMQSERARTEIAGSMTDPHVLDIMSADTSFNVLRAIIHNPNTSESTLKHFTKVFSNNGLDYEAQQELDKRQSQNGDELRFREIQEVNERFNEKLSGLTEDNADKVTLDLGNPSSVLLAAGVEDKPMKLYGNKVIKKMKKHGFKLDELRNLPEAVAEPIAVFNNYGKAGNKSILTELETEQGNFLVTLTLGKGHDVDFNVVTSVFGKGESNIVDWINKGFATYIDKEKALDYLHHSALKAVTSDNQELSDATKIVENFENPIIDSEISRNGNVNLSDDALSTANDPVAKLLGKSTRTARQRKEFAERERRNMAKRVQELAEKLHLDNVEIVTEPMTITDRQGRTHHPKGFYNPRTGKIVIVVPNNVNTFDAEQTLLHEAVAHYGLRRLFGEHFDTFLDNVFNNADVDVRRKIVELAKKNGWDTRLATEEYLASLAENTNFEDLNASWWRKIKELFLRMLHKIGFDGFTGVTLSDNELRYILWRSYENLAEPGRYRSILGEAADIVKQNELKVGNYASVNENMGQVADARESTKAERIRKLGESKPVEITGNEIEPSDDLKQYKKNALEYGKKLRASYQNKDTGITVQLGKTGVKEVLNHDYKNVEQLQSIAAIPQIIENSIYIDSQENTEPEKNRDVSMYHYYVCGLKIGNTDYTVRAVIAEQPNGNRYYDHKLTRIEKGKLLDSLSGITTPGFNQKTSLISDIKDTKLFSILQTNDEENLLFRESTEENQVQNATDDMNDESPSPISTPTVQAWDKLMNSFGFQFSETSFDHLAAVEEFQKLVEKHSGKEIKSFENVYDQMIALSSKTKNEMEMFDSFILTPMNKAILKLVGEKPVLKRWSWDKGSLRDLAVYVEAKHGVERNRQMAVEKLAKDDKSGESILADWSESKKRINSQQNLSWIKRQQMLDEEAGKLGADLSKDYSGLSSLFKDKEKYKDGWNTAALKYVEEYEKSHSQEDIDGLWKSIELATDYALQKQYESGLVSKEYVERQKERFENYVPLRGFADEIAGDVYNYIGNEFYAGGNPVKTAGGRTSEAGNPFGSILNIAYSSMSVGNKNMAKLALYSLVVNHDTGGLAIPGHAWMVKYDELKNNKELSDLLVSPEISNGEETPEWVEAVPQFPEKATSEEITRVMNHFEEAMKEYQKKGDAKSVGKRAKIPYRTLYKERDQHDIPLFIAGDKYVITVTGNPRLAQAMNGLLNPDVNNDPVSVIGKKIQRFMAGAFTAQNASFAVANLSRDTIYANNQAFIRENFRYWKEFTKNQRLGFGDYPQMMRRLYKYRHNQLDMNDKTERLFKEFMENGGATGYTFINDQDEYAHEIAKQMKKLSRKTPSYITPQSALKLMFDGIEFAGQSAELVNRFAAYKTSREMGRPISRSVRDAKEITVNFNRKGAGMKTAKVNRSTEGKGLIAGFRPIDFVACLSQLGRSHIIFWNANMQGKRRTYLNFKEHPVKTTITLVANNLVLGAVVLPFLNNVVMPALYDLVGWSSGDDDEDYYDALTDWERTKNLCLRLPHGYWLKIPMAPDMSPWLSMGDAIGGSLAGKRELTYSDFAKSLVDVASPISINWSYGNKHFGLNFVPSVAQPYLQNMMNINFMGNPIYKTPFNARQGFIPEYKMVYRSTSPTLIELSRVSNLVTGGSDIKTSGEADWNPAVLQNMISGYTGGWGNTMLSIADLMLNTLKGEETSVAMSQVPLVSRFVISGNKDMQLRRVNSSFYKVKDFINEFEYDRKSLENAIREAGKEGNMLDVAKYQDELNQLFNSERCQKYVKLKAIENGVKSYEEWLNETPDDEMMQDMVIGLKKEGIEELNR</sequence>
<evidence type="ECO:0000313" key="7">
    <source>
        <dbReference type="Proteomes" id="UP000824236"/>
    </source>
</evidence>
<reference evidence="6" key="2">
    <citation type="submission" date="2021-04" db="EMBL/GenBank/DDBJ databases">
        <authorList>
            <person name="Gilroy R."/>
        </authorList>
    </citation>
    <scope>NUCLEOTIDE SEQUENCE</scope>
    <source>
        <strain evidence="6">B3-3758</strain>
    </source>
</reference>
<feature type="region of interest" description="Disordered" evidence="1">
    <location>
        <begin position="2639"/>
        <end position="2659"/>
    </location>
</feature>
<feature type="compositionally biased region" description="Polar residues" evidence="1">
    <location>
        <begin position="1297"/>
        <end position="1315"/>
    </location>
</feature>
<feature type="region of interest" description="Disordered" evidence="1">
    <location>
        <begin position="967"/>
        <end position="1019"/>
    </location>
</feature>
<dbReference type="EMBL" id="JAHLFO010000040">
    <property type="protein sequence ID" value="MBU3813567.1"/>
    <property type="molecule type" value="Genomic_DNA"/>
</dbReference>
<feature type="compositionally biased region" description="Low complexity" evidence="1">
    <location>
        <begin position="1383"/>
        <end position="1395"/>
    </location>
</feature>
<proteinExistence type="predicted"/>
<evidence type="ECO:0000259" key="5">
    <source>
        <dbReference type="Pfam" id="PF18857"/>
    </source>
</evidence>
<gene>
    <name evidence="6" type="ORF">H9791_03540</name>
</gene>
<organism evidence="6 7">
    <name type="scientific">Candidatus Bacteroides intestinipullorum</name>
    <dbReference type="NCBI Taxonomy" id="2838471"/>
    <lineage>
        <taxon>Bacteria</taxon>
        <taxon>Pseudomonadati</taxon>
        <taxon>Bacteroidota</taxon>
        <taxon>Bacteroidia</taxon>
        <taxon>Bacteroidales</taxon>
        <taxon>Bacteroidaceae</taxon>
        <taxon>Bacteroides</taxon>
    </lineage>
</organism>
<evidence type="ECO:0000259" key="4">
    <source>
        <dbReference type="Pfam" id="PF18823"/>
    </source>
</evidence>
<feature type="compositionally biased region" description="Polar residues" evidence="1">
    <location>
        <begin position="2641"/>
        <end position="2659"/>
    </location>
</feature>
<dbReference type="Pfam" id="PF18819">
    <property type="entry name" value="MuF_C"/>
    <property type="match status" value="1"/>
</dbReference>
<dbReference type="InterPro" id="IPR041131">
    <property type="entry name" value="MuF_C"/>
</dbReference>
<evidence type="ECO:0000259" key="3">
    <source>
        <dbReference type="Pfam" id="PF18819"/>
    </source>
</evidence>